<keyword evidence="4" id="KW-0963">Cytoplasm</keyword>
<evidence type="ECO:0000256" key="15">
    <source>
        <dbReference type="ARBA" id="ARBA00023273"/>
    </source>
</evidence>
<dbReference type="InterPro" id="IPR041658">
    <property type="entry name" value="AAA_lid_11"/>
</dbReference>
<dbReference type="Pfam" id="PF18199">
    <property type="entry name" value="Dynein_C"/>
    <property type="match status" value="1"/>
</dbReference>
<feature type="coiled-coil region" evidence="16">
    <location>
        <begin position="2742"/>
        <end position="2776"/>
    </location>
</feature>
<feature type="domain" description="Dynein heavy chain region D6 P-loop" evidence="17">
    <location>
        <begin position="3339"/>
        <end position="3451"/>
    </location>
</feature>
<dbReference type="FunFam" id="3.20.180.20:FF:000003">
    <property type="entry name" value="Dynein heavy chain 12, axonemal"/>
    <property type="match status" value="1"/>
</dbReference>
<dbReference type="InterPro" id="IPR041466">
    <property type="entry name" value="Dynein_AAA5_ext"/>
</dbReference>
<dbReference type="Proteomes" id="UP000694866">
    <property type="component" value="Unplaced"/>
</dbReference>
<dbReference type="Gene3D" id="1.10.8.710">
    <property type="match status" value="1"/>
</dbReference>
<dbReference type="Pfam" id="PF12781">
    <property type="entry name" value="AAA_9"/>
    <property type="match status" value="1"/>
</dbReference>
<dbReference type="InterPro" id="IPR035699">
    <property type="entry name" value="AAA_6"/>
</dbReference>
<dbReference type="RefSeq" id="XP_011297143.1">
    <property type="nucleotide sequence ID" value="XM_011298841.1"/>
</dbReference>
<evidence type="ECO:0000256" key="2">
    <source>
        <dbReference type="ARBA" id="ARBA00004430"/>
    </source>
</evidence>
<evidence type="ECO:0000256" key="9">
    <source>
        <dbReference type="ARBA" id="ARBA00022846"/>
    </source>
</evidence>
<name>A0A9R1TUI7_9HYME</name>
<evidence type="ECO:0000313" key="28">
    <source>
        <dbReference type="RefSeq" id="XP_011297143.1"/>
    </source>
</evidence>
<dbReference type="GO" id="GO:0005858">
    <property type="term" value="C:axonemal dynein complex"/>
    <property type="evidence" value="ECO:0007669"/>
    <property type="project" value="UniProtKB-ARBA"/>
</dbReference>
<dbReference type="Gene3D" id="6.10.140.1060">
    <property type="match status" value="1"/>
</dbReference>
<evidence type="ECO:0000313" key="27">
    <source>
        <dbReference type="Proteomes" id="UP000694866"/>
    </source>
</evidence>
<dbReference type="PANTHER" id="PTHR22878">
    <property type="entry name" value="DYNEIN HEAVY CHAIN 6, AXONEMAL-LIKE-RELATED"/>
    <property type="match status" value="1"/>
</dbReference>
<dbReference type="FunFam" id="3.40.50.300:FF:000362">
    <property type="entry name" value="Dynein, axonemal, heavy chain 6"/>
    <property type="match status" value="1"/>
</dbReference>
<dbReference type="InterPro" id="IPR043160">
    <property type="entry name" value="Dynein_C_barrel"/>
</dbReference>
<dbReference type="Gene3D" id="1.10.8.1220">
    <property type="match status" value="1"/>
</dbReference>
<feature type="domain" description="Dynein heavy chain hydrolytic ATP-binding dynein motor region" evidence="19">
    <location>
        <begin position="1218"/>
        <end position="1544"/>
    </location>
</feature>
<dbReference type="FunFam" id="3.40.50.300:FF:000044">
    <property type="entry name" value="Dynein heavy chain 5, axonemal"/>
    <property type="match status" value="1"/>
</dbReference>
<dbReference type="FunFam" id="1.20.1270.280:FF:000001">
    <property type="entry name" value="dynein heavy chain 7, axonemal"/>
    <property type="match status" value="1"/>
</dbReference>
<evidence type="ECO:0000259" key="25">
    <source>
        <dbReference type="Pfam" id="PF18198"/>
    </source>
</evidence>
<dbReference type="KEGG" id="fas:105262934"/>
<dbReference type="GO" id="GO:0005524">
    <property type="term" value="F:ATP binding"/>
    <property type="evidence" value="ECO:0007669"/>
    <property type="project" value="UniProtKB-KW"/>
</dbReference>
<dbReference type="InterPro" id="IPR026983">
    <property type="entry name" value="DHC"/>
</dbReference>
<keyword evidence="14" id="KW-0206">Cytoskeleton</keyword>
<dbReference type="Gene3D" id="1.10.287.2620">
    <property type="match status" value="1"/>
</dbReference>
<dbReference type="FunFam" id="3.10.490.20:FF:000001">
    <property type="entry name" value="dynein heavy chain 7, axonemal"/>
    <property type="match status" value="1"/>
</dbReference>
<evidence type="ECO:0000256" key="12">
    <source>
        <dbReference type="ARBA" id="ARBA00023069"/>
    </source>
</evidence>
<dbReference type="PROSITE" id="PS00675">
    <property type="entry name" value="SIGMA54_INTERACT_1"/>
    <property type="match status" value="1"/>
</dbReference>
<dbReference type="InterPro" id="IPR043157">
    <property type="entry name" value="Dynein_AAA1S"/>
</dbReference>
<evidence type="ECO:0000256" key="16">
    <source>
        <dbReference type="SAM" id="Coils"/>
    </source>
</evidence>
<dbReference type="Gene3D" id="3.40.50.300">
    <property type="entry name" value="P-loop containing nucleotide triphosphate hydrolases"/>
    <property type="match status" value="5"/>
</dbReference>
<evidence type="ECO:0000256" key="13">
    <source>
        <dbReference type="ARBA" id="ARBA00023175"/>
    </source>
</evidence>
<proteinExistence type="inferred from homology"/>
<evidence type="ECO:0000256" key="10">
    <source>
        <dbReference type="ARBA" id="ARBA00023017"/>
    </source>
</evidence>
<dbReference type="GeneID" id="105262934"/>
<feature type="domain" description="Dynein heavy chain AAA module D4" evidence="21">
    <location>
        <begin position="2225"/>
        <end position="2485"/>
    </location>
</feature>
<evidence type="ECO:0000256" key="11">
    <source>
        <dbReference type="ARBA" id="ARBA00023054"/>
    </source>
</evidence>
<evidence type="ECO:0000259" key="23">
    <source>
        <dbReference type="Pfam" id="PF17852"/>
    </source>
</evidence>
<organism evidence="27 28">
    <name type="scientific">Fopius arisanus</name>
    <dbReference type="NCBI Taxonomy" id="64838"/>
    <lineage>
        <taxon>Eukaryota</taxon>
        <taxon>Metazoa</taxon>
        <taxon>Ecdysozoa</taxon>
        <taxon>Arthropoda</taxon>
        <taxon>Hexapoda</taxon>
        <taxon>Insecta</taxon>
        <taxon>Pterygota</taxon>
        <taxon>Neoptera</taxon>
        <taxon>Endopterygota</taxon>
        <taxon>Hymenoptera</taxon>
        <taxon>Apocrita</taxon>
        <taxon>Ichneumonoidea</taxon>
        <taxon>Braconidae</taxon>
        <taxon>Opiinae</taxon>
        <taxon>Fopius</taxon>
    </lineage>
</organism>
<dbReference type="InterPro" id="IPR004273">
    <property type="entry name" value="Dynein_heavy_D6_P-loop"/>
</dbReference>
<dbReference type="InterPro" id="IPR041228">
    <property type="entry name" value="Dynein_C"/>
</dbReference>
<dbReference type="Pfam" id="PF12780">
    <property type="entry name" value="AAA_8"/>
    <property type="match status" value="1"/>
</dbReference>
<dbReference type="Pfam" id="PF12774">
    <property type="entry name" value="AAA_6"/>
    <property type="match status" value="1"/>
</dbReference>
<dbReference type="Gene3D" id="1.20.1270.280">
    <property type="match status" value="1"/>
</dbReference>
<feature type="domain" description="Dynein heavy chain AAA lid" evidence="25">
    <location>
        <begin position="3487"/>
        <end position="3627"/>
    </location>
</feature>
<dbReference type="FunFam" id="1.20.920.20:FF:000006">
    <property type="entry name" value="Dynein, axonemal, heavy chain 6"/>
    <property type="match status" value="1"/>
</dbReference>
<dbReference type="Gene3D" id="1.10.8.720">
    <property type="entry name" value="Region D6 of dynein motor"/>
    <property type="match status" value="1"/>
</dbReference>
<dbReference type="Pfam" id="PF12777">
    <property type="entry name" value="MT"/>
    <property type="match status" value="1"/>
</dbReference>
<dbReference type="Gene3D" id="1.20.58.1120">
    <property type="match status" value="1"/>
</dbReference>
<evidence type="ECO:0000256" key="4">
    <source>
        <dbReference type="ARBA" id="ARBA00022490"/>
    </source>
</evidence>
<dbReference type="GO" id="GO:0051959">
    <property type="term" value="F:dynein light intermediate chain binding"/>
    <property type="evidence" value="ECO:0007669"/>
    <property type="project" value="InterPro"/>
</dbReference>
<dbReference type="FunFam" id="1.10.8.720:FF:000001">
    <property type="entry name" value="dynein heavy chain 7, axonemal"/>
    <property type="match status" value="1"/>
</dbReference>
<dbReference type="Pfam" id="PF03028">
    <property type="entry name" value="Dynein_heavy"/>
    <property type="match status" value="1"/>
</dbReference>
<dbReference type="GO" id="GO:0005874">
    <property type="term" value="C:microtubule"/>
    <property type="evidence" value="ECO:0007669"/>
    <property type="project" value="UniProtKB-KW"/>
</dbReference>
<keyword evidence="8" id="KW-0067">ATP-binding</keyword>
<dbReference type="InterPro" id="IPR025662">
    <property type="entry name" value="Sigma_54_int_dom_ATP-bd_1"/>
</dbReference>
<keyword evidence="10" id="KW-0243">Dynein</keyword>
<feature type="domain" description="Dynein heavy chain 3 AAA+ lid" evidence="24">
    <location>
        <begin position="2066"/>
        <end position="2150"/>
    </location>
</feature>
<keyword evidence="13" id="KW-0505">Motor protein</keyword>
<dbReference type="FunFam" id="1.20.920.30:FF:000002">
    <property type="entry name" value="Dynein axonemal heavy chain 3"/>
    <property type="match status" value="1"/>
</dbReference>
<dbReference type="FunFam" id="3.40.50.300:FF:001145">
    <property type="entry name" value="Putative dynein heavy chain"/>
    <property type="match status" value="1"/>
</dbReference>
<dbReference type="FunFam" id="3.40.50.300:FF:001328">
    <property type="entry name" value="Dynein heavy chain 6, axonemal"/>
    <property type="match status" value="1"/>
</dbReference>
<evidence type="ECO:0000256" key="14">
    <source>
        <dbReference type="ARBA" id="ARBA00023212"/>
    </source>
</evidence>
<accession>A0A9R1TUI7</accession>
<protein>
    <submittedName>
        <fullName evidence="28">Dynein heavy chain 12, axonemal</fullName>
    </submittedName>
</protein>
<evidence type="ECO:0000259" key="18">
    <source>
        <dbReference type="Pfam" id="PF08393"/>
    </source>
</evidence>
<dbReference type="InterPro" id="IPR035706">
    <property type="entry name" value="AAA_9"/>
</dbReference>
<evidence type="ECO:0000259" key="20">
    <source>
        <dbReference type="Pfam" id="PF12777"/>
    </source>
</evidence>
<feature type="domain" description="Dynein heavy chain coiled coil stalk" evidence="20">
    <location>
        <begin position="2500"/>
        <end position="2847"/>
    </location>
</feature>
<dbReference type="GO" id="GO:0008569">
    <property type="term" value="F:minus-end-directed microtubule motor activity"/>
    <property type="evidence" value="ECO:0007669"/>
    <property type="project" value="InterPro"/>
</dbReference>
<dbReference type="CTD" id="38226"/>
<evidence type="ECO:0000259" key="21">
    <source>
        <dbReference type="Pfam" id="PF12780"/>
    </source>
</evidence>
<dbReference type="InterPro" id="IPR042219">
    <property type="entry name" value="AAA_lid_11_sf"/>
</dbReference>
<dbReference type="FunFam" id="1.10.287.2620:FF:000002">
    <property type="entry name" value="Dynein heavy chain 2, axonemal"/>
    <property type="match status" value="1"/>
</dbReference>
<keyword evidence="12" id="KW-0969">Cilium</keyword>
<dbReference type="InterPro" id="IPR042222">
    <property type="entry name" value="Dynein_2_N"/>
</dbReference>
<feature type="domain" description="Dynein heavy chain ATP-binding dynein motor region" evidence="22">
    <location>
        <begin position="2873"/>
        <end position="3093"/>
    </location>
</feature>
<dbReference type="InterPro" id="IPR042228">
    <property type="entry name" value="Dynein_linker_3"/>
</dbReference>
<dbReference type="FunFam" id="3.40.50.300:FF:002141">
    <property type="entry name" value="Dynein heavy chain"/>
    <property type="match status" value="1"/>
</dbReference>
<dbReference type="InterPro" id="IPR041589">
    <property type="entry name" value="DNAH3_AAA_lid_1"/>
</dbReference>
<evidence type="ECO:0000256" key="6">
    <source>
        <dbReference type="ARBA" id="ARBA00022737"/>
    </source>
</evidence>
<dbReference type="Gene3D" id="3.10.490.20">
    <property type="match status" value="1"/>
</dbReference>
<dbReference type="FunFam" id="1.10.8.710:FF:000004">
    <property type="entry name" value="Dynein axonemal heavy chain 6"/>
    <property type="match status" value="1"/>
</dbReference>
<feature type="domain" description="Dynein heavy chain C-terminal" evidence="26">
    <location>
        <begin position="3636"/>
        <end position="3934"/>
    </location>
</feature>
<evidence type="ECO:0000256" key="7">
    <source>
        <dbReference type="ARBA" id="ARBA00022741"/>
    </source>
</evidence>
<dbReference type="OrthoDB" id="424310at2759"/>
<dbReference type="Gene3D" id="3.20.180.20">
    <property type="entry name" value="Dynein heavy chain, N-terminal domain 2"/>
    <property type="match status" value="1"/>
</dbReference>
<dbReference type="InterPro" id="IPR024317">
    <property type="entry name" value="Dynein_heavy_chain_D4_dom"/>
</dbReference>
<keyword evidence="11 16" id="KW-0175">Coiled coil</keyword>
<dbReference type="InterPro" id="IPR024743">
    <property type="entry name" value="Dynein_HC_stalk"/>
</dbReference>
<dbReference type="GO" id="GO:0003341">
    <property type="term" value="P:cilium movement"/>
    <property type="evidence" value="ECO:0007669"/>
    <property type="project" value="UniProtKB-ARBA"/>
</dbReference>
<evidence type="ECO:0000256" key="1">
    <source>
        <dbReference type="ARBA" id="ARBA00004230"/>
    </source>
</evidence>
<evidence type="ECO:0000256" key="3">
    <source>
        <dbReference type="ARBA" id="ARBA00008887"/>
    </source>
</evidence>
<feature type="domain" description="Dynein heavy chain linker" evidence="18">
    <location>
        <begin position="660"/>
        <end position="1088"/>
    </location>
</feature>
<keyword evidence="9" id="KW-0282">Flagellum</keyword>
<evidence type="ECO:0000259" key="26">
    <source>
        <dbReference type="Pfam" id="PF18199"/>
    </source>
</evidence>
<dbReference type="Gene3D" id="1.20.920.30">
    <property type="match status" value="1"/>
</dbReference>
<evidence type="ECO:0000259" key="22">
    <source>
        <dbReference type="Pfam" id="PF12781"/>
    </source>
</evidence>
<evidence type="ECO:0000256" key="5">
    <source>
        <dbReference type="ARBA" id="ARBA00022701"/>
    </source>
</evidence>
<feature type="domain" description="Dynein heavy chain AAA 5 extension" evidence="23">
    <location>
        <begin position="1710"/>
        <end position="1844"/>
    </location>
</feature>
<gene>
    <name evidence="28" type="primary">Dhc62B</name>
</gene>
<dbReference type="InterPro" id="IPR013602">
    <property type="entry name" value="Dynein_heavy_linker"/>
</dbReference>
<dbReference type="Pfam" id="PF17852">
    <property type="entry name" value="Dynein_AAA_lid"/>
    <property type="match status" value="1"/>
</dbReference>
<dbReference type="SUPFAM" id="SSF52540">
    <property type="entry name" value="P-loop containing nucleoside triphosphate hydrolases"/>
    <property type="match status" value="4"/>
</dbReference>
<comment type="similarity">
    <text evidence="3">Belongs to the dynein heavy chain family.</text>
</comment>
<dbReference type="Gene3D" id="1.20.920.20">
    <property type="match status" value="1"/>
</dbReference>
<dbReference type="Gene3D" id="1.20.140.100">
    <property type="entry name" value="Dynein heavy chain, N-terminal domain 2"/>
    <property type="match status" value="1"/>
</dbReference>
<evidence type="ECO:0000259" key="24">
    <source>
        <dbReference type="Pfam" id="PF17857"/>
    </source>
</evidence>
<dbReference type="FunFam" id="1.10.8.1220:FF:000001">
    <property type="entry name" value="Dynein axonemal heavy chain 5"/>
    <property type="match status" value="1"/>
</dbReference>
<reference evidence="28" key="1">
    <citation type="submission" date="2025-08" db="UniProtKB">
        <authorList>
            <consortium name="RefSeq"/>
        </authorList>
    </citation>
    <scope>IDENTIFICATION</scope>
    <source>
        <strain evidence="28">USDA-PBARC FA_bdor</strain>
        <tissue evidence="28">Whole organism</tissue>
    </source>
</reference>
<dbReference type="PANTHER" id="PTHR22878:SF70">
    <property type="entry name" value="DYNEIN HEAVY CHAIN 2, AXONEMAL"/>
    <property type="match status" value="1"/>
</dbReference>
<dbReference type="GO" id="GO:0045505">
    <property type="term" value="F:dynein intermediate chain binding"/>
    <property type="evidence" value="ECO:0007669"/>
    <property type="project" value="InterPro"/>
</dbReference>
<evidence type="ECO:0000259" key="19">
    <source>
        <dbReference type="Pfam" id="PF12774"/>
    </source>
</evidence>
<dbReference type="GO" id="GO:0031514">
    <property type="term" value="C:motile cilium"/>
    <property type="evidence" value="ECO:0007669"/>
    <property type="project" value="UniProtKB-SubCell"/>
</dbReference>
<keyword evidence="15" id="KW-0966">Cell projection</keyword>
<dbReference type="FunFam" id="1.20.140.100:FF:000004">
    <property type="entry name" value="Dynein axonemal heavy chain 6"/>
    <property type="match status" value="1"/>
</dbReference>
<keyword evidence="27" id="KW-1185">Reference proteome</keyword>
<sequence length="3938" mass="452468">MSDTFEIRKLLFEKTLIPRMEEPPNPDTFLGKFSENEFLRSFHLDKVRSKELQEMLEIAAARTKIRDVKNVEKYRTAHECYLTPPQGFYFEKMKDYAERLPIVGLIPSWEREIKSLIPLRLRKKFTNSYNRHMDEAKCLYMEIMHEMGMKCVISIGFNWRDAEELPFKFDGRTSRRPRFIQNRINLATKYLSPQSLMRNIFAKSHTLMPEFICDFRNYRKNGFIEATKFFKIVEQDIRKGEIVVTNAYYAYIVKLVTTKRYLNDVPSDLLGPFLEAATKLLAYQVTRKVIKSINHFLAVLSDPSLCPLLKLDLQCENNEMFIFPRTIDFSSSFHALLDRLGIVGLSLPPLESWLDIKTESGFIPAVLPEWFMQTSHEKLAGILQILLEPINAYVDALHNKFGVVYSPATPEEIAIFIAGEHSFQDCLDKVEEFNRFIRDINSLTENEYFPLGKLFLEPAKVGLKQYTREILQHVIQELVKRHCNFNLQICSMFEALKKKALDVPPETKEFLELGEYMLYATTTLITELREQINLSLYMMATLLEMTSLDQDHIELNNDTVNWMDRIKPVFEQNSSTFEQKKFELEERLQGRIAALNAQVEAMFPRLTILDDMDDATRIRSYIEYMRSMVRNFDRMDAEVQWINCEEALFKFPRTVYPRIKELKDIILPYYTLIYRALQWQRDLGVWLDGPFEYLDANSIESRTTDYFTDFNKQSKAYRTKIKMQIAMGYPYTFAGAVDDPDPFQYPAPMKLCHQLIEKIKWFKQYVPQALCFCNPALRQHHWDEMSAVAKRDITPDAGTTLRKIIRMNLIDDMDQYEAISNSATKELALQDLLGKIQRDWDDVFFTTTPYKDTGVAILTQLDDIQALLEEHIIKIQVMRGSAFVKPIEKEVKLFYDLLLRIQSTINEWTNVQVQWMYLLPIFSSKDIVAQLPEEGIMFQEVNATFRSAMAAVAREPLVKETAGSVGLCETLKHANELMEKVNEGVANYLEKKRLFFPRFFFLSNDDMLEILSETKDPLRVQPHLKKCFEGIAKLGFNDELEILSMFSDDKEEVQFQEMISTSAARGCVERWLIQVEEQMVKSIRHEIMMSYFDYETNERVQWVLIWPGQVIICVSQIYWSMEVQNCLMTHTMSNLESLYKKLRAQIFDMVNLVKGQLTKQNRTTLNALITIDVHAQDVVKLLIDKEIIDETDFEWLAQLRYYWEEDALVRIINATVPYAYEYLGNCPRLVITPLTDRCYRTLIGAYSLHLNGAPEGPAGTGKTETTKDLGRAIAVQCVVFNCSDGLDYKNMGKFFKGLASCGAWACFDEFNRIELEVLSVVAQQILCIIQAVRAHVDTFIFEGTELRLNPAVYVCITMNPGYAGRSELPDNLKVLFRTVAMMVPDYAMIGEIFLYSSGFSTARVLSVKIVTTYKLCSEQLSSQSHYDYGMRAVKTVLTAAQNVKLKYPNEDELILLLRSIIDVNLPKFLSHDVPLFEGIISDLFPGVQLPSPSYDVLLKAVKIAAERKNLQPVDAFLLKIIQTYEMMIVRHGFMLVGDPFGGKTSVLHTLADALTIMEEWGDDNGATTIFTTVNPKSITMGQLYGQFDPVSSEWTDGVCAVAFRRYCSDESPSRKWLIFDGPVDAVWIENLNTVLDDNKKLCLTSGEVMQMTNVMSMIFEAMDLLQASPATVSRCGMIYIEPHVIGWRPFVESWYNTLDLTWAEPQMDTIKDLFNWLIEPSLEFVRKRCKISLFSGQINQVVSTMNLFQMYMNDAVEENDDYESNVIFWIQAAMMLAVVWGIGGALDADSLERFNELCISLWKNQVEELPVPESILEDLISLPTEGSIHDNFYTFKGKGAWKNFGDAARMEKIIETASIGQMIIPTIDTIKYQSLFLKHIKHRKRFLLFGETGTGKSFYIQDIMMNKLEEEFYLPNLITFTAKTSAANAQELVISKLYKRRKGQFGPMVGTHCIVFIDDVNMPTKEVYGAQPAIELLRQVFDHNYWYELKEPEKLLIYDTMFVCAMGPPGGSRQEIYHRFLRHFNLYSINNFSDESVTKIFTNLALVGLKRNGFAADVMSIVISLVNATLDVFKSAGEFLRPTPAKSHYLFNLRDFSRVIRGCAMIKKESVESKTTFTRLWVHEILRVFGDRLIDQSDRQWLFKQVKDTVQRIIRENFEVVFEHLPKDNDQINEVSLQNLIFGNFMDPDAIQEDKRYEEVASMEEFKNVATLSLEDYNTTHRNKMDIVLFRYALEHLARVCRILAIPGGSLLMVGVGGSGRQSLTRLASNMAGCGLFQPEIGSAYGVSEWREDIKGVLKRSGGVQKDLVFLITEGQIKEEAFLSDIDSLLNAGEVPNLFTIEERQEVIEMCRLAAQGGNRNLDISVLSVLSFFVNQCKEKLHLMLCFSPIGDSFRTRLRMYPSLVNCCTIDWFEIWPEDALEQVAVRFTTDINVEDEVKVNAVVACKYFHICAKEMSEDFYQAKGRKTYVTSAAFLDLIRSYADLMQEKQEELTLARDRYLGGLEKLAFAAEQISKMKITLVALRPELERSAKLTADTMQKIEKENVIVEKATMKVKRDEDAANVQAKVAGALKAECEADLEEAMPVLNEAIAALDTLKPADIAMVKTMKNPPETVKLVMAAVCVMLSVQPEKVLDTSTGKTKMDYWKAAQRILSDIKFLENLKTYDKENISIETIQTIKKTYLSNASFDPKIVAKASSAAEGLCKWVRAMVLYDKVAREVAPKKAALASAEKDYMDTMTFLDEQRKMLIELNEKLALLREDLDRTIEKKIALENQVITCRNQLTRAEKLINGLGGEKDRWMSSAKSLQRAYDTLPGDILISCGIIAYLGPFITSYRVEYVDKWKVYVENLKIPCSGEFNFVTVLGSEIKINSWNIFGLPRDSFSTENGIIMDNSKRWSLFIDPQSQANKWIRNMEKASELEVVKLTDKNYMDIMEQCVEFGKPILIENIAEDLDAPLDPILTKNTYKIFGALYITLGEKTIQYDERFRLYMTTKYRNPHYLPEVFNKVTLINFALTIEGLEDQLLGIVVAKERPDLQKKREFLIVEGAANRKALKGVEDSILKTLATSGAAILDDEEAIEILDSSKLLSTDIMKKQEAAKRTEKKIEEFRQSYRPIAKHSSSLYYTVTDLPSIDPMYQYSLSWFINLYIMSIDTANKSKILEQRLMYLRDTFTYNLYQNVCRSLLEKDKVLYSFLLHTTILLAEQKIIKSELMFFLSGGIVVGKTPDNPAADWLPDKSWEEISRVGQLPPFANFAKNFETHLNDWKELYDSMSPEKSKYPEPWESTLSDFQKLIVLRMLRPDKITLKVIQFVEKGMGRKFVIPPSFDLAKSYADSMCLVPLIFILSPGSDPMGALSNFAENMDYTSRFTSISLGQGQGPIAKRMVEHAQNTGSWVCLQNCHLAVSWMPVLEKICENFDMTNTSINFRLWLTSYPSDKFPISVLQSGVKMTNEPPTGLQQNLMRSYTSEPVKNPEFFEGCPRKEKIFTRLLYGLCFFHALVQERRNYGAQGWNIRYGFNESDFQISVQQLQIFINESQQVPFKAIKYLTGECNYGGRVTDDRDRRCLNTILLDFYNMEVIEDVNYSFSGMGSEYTLPRRLGYRDYIRQIEGIPMNPPPEVFGLHMNAGITRDLEVSKMFFDSMLQIQGTVTVGDTSKQDELLLTMKRDIYNRLPNLFDLEEAQKIYPVSYMESMNTVLIQEMERYNTLLRAMRGSLRMLEKAVQGMIVMTPELEVLSQNMMNGKIPPTWIKASAYPTLKPLSSFIADFLKRLEFFQDWLTNGKPTTFWVSGFSFVHAFLTGAMQNYARKYKISIDKLDFDFEVIKAYQLDESPEDGVYVYGMYLSGGRWDIGTMHLTESYPKVLWDSLPIVWFKPTVATLIEIGTRYECPLYITSARFGTLKTTGHSTNYVLMILLDTVLPVNHWIKRGLALLCQLDD</sequence>
<keyword evidence="6" id="KW-0677">Repeat</keyword>
<dbReference type="FunFam" id="1.20.58.1120:FF:000005">
    <property type="entry name" value="Dynein, axonemal, heavy chain 12"/>
    <property type="match status" value="1"/>
</dbReference>
<evidence type="ECO:0000256" key="8">
    <source>
        <dbReference type="ARBA" id="ARBA00022840"/>
    </source>
</evidence>
<dbReference type="Pfam" id="PF12775">
    <property type="entry name" value="AAA_7"/>
    <property type="match status" value="1"/>
</dbReference>
<dbReference type="InterPro" id="IPR027417">
    <property type="entry name" value="P-loop_NTPase"/>
</dbReference>
<dbReference type="Pfam" id="PF17857">
    <property type="entry name" value="AAA_lid_1"/>
    <property type="match status" value="1"/>
</dbReference>
<dbReference type="Pfam" id="PF08393">
    <property type="entry name" value="DHC_N2"/>
    <property type="match status" value="1"/>
</dbReference>
<comment type="subcellular location">
    <subcellularLocation>
        <location evidence="1">Cell projection</location>
        <location evidence="1">Cilium</location>
        <location evidence="1">Flagellum</location>
    </subcellularLocation>
    <subcellularLocation>
        <location evidence="2">Cytoplasm</location>
        <location evidence="2">Cytoskeleton</location>
        <location evidence="2">Cilium axoneme</location>
    </subcellularLocation>
</comment>
<dbReference type="Pfam" id="PF18198">
    <property type="entry name" value="AAA_lid_11"/>
    <property type="match status" value="1"/>
</dbReference>
<keyword evidence="5" id="KW-0493">Microtubule</keyword>
<keyword evidence="7" id="KW-0547">Nucleotide-binding</keyword>
<evidence type="ECO:0000259" key="17">
    <source>
        <dbReference type="Pfam" id="PF03028"/>
    </source>
</evidence>